<reference evidence="3 4" key="1">
    <citation type="submission" date="2020-08" db="EMBL/GenBank/DDBJ databases">
        <title>Genomic Encyclopedia of Type Strains, Phase IV (KMG-IV): sequencing the most valuable type-strain genomes for metagenomic binning, comparative biology and taxonomic classification.</title>
        <authorList>
            <person name="Goeker M."/>
        </authorList>
    </citation>
    <scope>NUCLEOTIDE SEQUENCE [LARGE SCALE GENOMIC DNA]</scope>
    <source>
        <strain evidence="3 4">DSM 44197</strain>
    </source>
</reference>
<comment type="caution">
    <text evidence="3">The sequence shown here is derived from an EMBL/GenBank/DDBJ whole genome shotgun (WGS) entry which is preliminary data.</text>
</comment>
<keyword evidence="4" id="KW-1185">Reference proteome</keyword>
<gene>
    <name evidence="3" type="ORF">HNR61_009429</name>
</gene>
<evidence type="ECO:0000313" key="4">
    <source>
        <dbReference type="Proteomes" id="UP000572680"/>
    </source>
</evidence>
<dbReference type="Pfam" id="PF05713">
    <property type="entry name" value="MobC"/>
    <property type="match status" value="1"/>
</dbReference>
<proteinExistence type="predicted"/>
<evidence type="ECO:0000313" key="3">
    <source>
        <dbReference type="EMBL" id="MBA8957730.1"/>
    </source>
</evidence>
<name>A0A7W3QSE1_ACTNM</name>
<dbReference type="RefSeq" id="WP_182849525.1">
    <property type="nucleotide sequence ID" value="NZ_BAAALP010000091.1"/>
</dbReference>
<sequence length="179" mass="18811">MREAREHQDDGQDDAVGRQDGGRTGDGRDRRGRRVTSAANGSRRLPRAPAGRPHVITVRVTGAELVAITERAQQLGISRQRLMVETATAAPSRAGGAPMPATQRRALVAEVLAARRQVAGIANNVNQIARAAHAAGYVYDDLVGVVPAIEAAVARLTAAVEALENGPVIEEGQEDGEDG</sequence>
<evidence type="ECO:0000259" key="2">
    <source>
        <dbReference type="Pfam" id="PF05713"/>
    </source>
</evidence>
<feature type="region of interest" description="Disordered" evidence="1">
    <location>
        <begin position="1"/>
        <end position="52"/>
    </location>
</feature>
<protein>
    <recommendedName>
        <fullName evidence="2">Bacterial mobilisation domain-containing protein</fullName>
    </recommendedName>
</protein>
<accession>A0A7W3QSE1</accession>
<dbReference type="InterPro" id="IPR008687">
    <property type="entry name" value="MobC"/>
</dbReference>
<dbReference type="EMBL" id="JACJIA010000029">
    <property type="protein sequence ID" value="MBA8957730.1"/>
    <property type="molecule type" value="Genomic_DNA"/>
</dbReference>
<feature type="compositionally biased region" description="Basic and acidic residues" evidence="1">
    <location>
        <begin position="1"/>
        <end position="29"/>
    </location>
</feature>
<dbReference type="Proteomes" id="UP000572680">
    <property type="component" value="Unassembled WGS sequence"/>
</dbReference>
<feature type="domain" description="Bacterial mobilisation" evidence="2">
    <location>
        <begin position="116"/>
        <end position="156"/>
    </location>
</feature>
<dbReference type="AlphaFoldDB" id="A0A7W3QSE1"/>
<evidence type="ECO:0000256" key="1">
    <source>
        <dbReference type="SAM" id="MobiDB-lite"/>
    </source>
</evidence>
<organism evidence="3 4">
    <name type="scientific">Actinomadura namibiensis</name>
    <dbReference type="NCBI Taxonomy" id="182080"/>
    <lineage>
        <taxon>Bacteria</taxon>
        <taxon>Bacillati</taxon>
        <taxon>Actinomycetota</taxon>
        <taxon>Actinomycetes</taxon>
        <taxon>Streptosporangiales</taxon>
        <taxon>Thermomonosporaceae</taxon>
        <taxon>Actinomadura</taxon>
    </lineage>
</organism>